<proteinExistence type="predicted"/>
<dbReference type="PANTHER" id="PTHR43364">
    <property type="entry name" value="NADH-SPECIFIC METHYLGLYOXAL REDUCTASE-RELATED"/>
    <property type="match status" value="1"/>
</dbReference>
<dbReference type="InterPro" id="IPR036812">
    <property type="entry name" value="NAD(P)_OxRdtase_dom_sf"/>
</dbReference>
<sequence>MRYREFAGKQASVLALGTMDFGGKIPEGMAFDCLDAYVEMGGNNIDTARVYGDFVSGKQGGSEEVIGRWLERRGAREKIVLGTKGAHPPMEDMHCGRLSREEIEGDIQKSLEALRTDFVDIYWLHRDDENRPVADILETLNGLIDRGWTRVLGASNWSIERIREANDYAREHGLAGFVANQPQFSLAKQVVCHDDTLKQMDARTWEFHRETGLKCFAFSSQAKGFYTKLDQLGEAGLSPKARERFYFPENTDRLAELKKLSGETGYSVNALCILYLTSQPFEVYPILGYSRLEQLLSAKEAADGQLTREQVLRLKPEWVW</sequence>
<dbReference type="GO" id="GO:0005829">
    <property type="term" value="C:cytosol"/>
    <property type="evidence" value="ECO:0007669"/>
    <property type="project" value="TreeGrafter"/>
</dbReference>
<evidence type="ECO:0000256" key="1">
    <source>
        <dbReference type="ARBA" id="ARBA00023002"/>
    </source>
</evidence>
<dbReference type="Proteomes" id="UP000824072">
    <property type="component" value="Unassembled WGS sequence"/>
</dbReference>
<evidence type="ECO:0000313" key="3">
    <source>
        <dbReference type="EMBL" id="HIU33735.1"/>
    </source>
</evidence>
<evidence type="ECO:0000259" key="2">
    <source>
        <dbReference type="Pfam" id="PF00248"/>
    </source>
</evidence>
<dbReference type="PANTHER" id="PTHR43364:SF4">
    <property type="entry name" value="NAD(P)-LINKED OXIDOREDUCTASE SUPERFAMILY PROTEIN"/>
    <property type="match status" value="1"/>
</dbReference>
<dbReference type="SUPFAM" id="SSF51430">
    <property type="entry name" value="NAD(P)-linked oxidoreductase"/>
    <property type="match status" value="1"/>
</dbReference>
<comment type="caution">
    <text evidence="3">The sequence shown here is derived from an EMBL/GenBank/DDBJ whole genome shotgun (WGS) entry which is preliminary data.</text>
</comment>
<evidence type="ECO:0000313" key="4">
    <source>
        <dbReference type="Proteomes" id="UP000824072"/>
    </source>
</evidence>
<protein>
    <submittedName>
        <fullName evidence="3">Aldo/keto reductase</fullName>
    </submittedName>
</protein>
<name>A0A9D1IB56_9FIRM</name>
<reference evidence="3" key="1">
    <citation type="submission" date="2020-10" db="EMBL/GenBank/DDBJ databases">
        <authorList>
            <person name="Gilroy R."/>
        </authorList>
    </citation>
    <scope>NUCLEOTIDE SEQUENCE</scope>
    <source>
        <strain evidence="3">ChiHcec3-11533</strain>
    </source>
</reference>
<dbReference type="CDD" id="cd19082">
    <property type="entry name" value="AKR_AKR10A1_2"/>
    <property type="match status" value="1"/>
</dbReference>
<dbReference type="Gene3D" id="3.20.20.100">
    <property type="entry name" value="NADP-dependent oxidoreductase domain"/>
    <property type="match status" value="1"/>
</dbReference>
<dbReference type="InterPro" id="IPR023210">
    <property type="entry name" value="NADP_OxRdtase_dom"/>
</dbReference>
<keyword evidence="1" id="KW-0560">Oxidoreductase</keyword>
<reference evidence="3" key="2">
    <citation type="journal article" date="2021" name="PeerJ">
        <title>Extensive microbial diversity within the chicken gut microbiome revealed by metagenomics and culture.</title>
        <authorList>
            <person name="Gilroy R."/>
            <person name="Ravi A."/>
            <person name="Getino M."/>
            <person name="Pursley I."/>
            <person name="Horton D.L."/>
            <person name="Alikhan N.F."/>
            <person name="Baker D."/>
            <person name="Gharbi K."/>
            <person name="Hall N."/>
            <person name="Watson M."/>
            <person name="Adriaenssens E.M."/>
            <person name="Foster-Nyarko E."/>
            <person name="Jarju S."/>
            <person name="Secka A."/>
            <person name="Antonio M."/>
            <person name="Oren A."/>
            <person name="Chaudhuri R.R."/>
            <person name="La Ragione R."/>
            <person name="Hildebrand F."/>
            <person name="Pallen M.J."/>
        </authorList>
    </citation>
    <scope>NUCLEOTIDE SEQUENCE</scope>
    <source>
        <strain evidence="3">ChiHcec3-11533</strain>
    </source>
</reference>
<feature type="domain" description="NADP-dependent oxidoreductase" evidence="2">
    <location>
        <begin position="14"/>
        <end position="314"/>
    </location>
</feature>
<dbReference type="EMBL" id="DVMU01000089">
    <property type="protein sequence ID" value="HIU33735.1"/>
    <property type="molecule type" value="Genomic_DNA"/>
</dbReference>
<organism evidence="3 4">
    <name type="scientific">Candidatus Pullichristensenella excrementigallinarum</name>
    <dbReference type="NCBI Taxonomy" id="2840907"/>
    <lineage>
        <taxon>Bacteria</taxon>
        <taxon>Bacillati</taxon>
        <taxon>Bacillota</taxon>
        <taxon>Clostridia</taxon>
        <taxon>Candidatus Pullichristensenella</taxon>
    </lineage>
</organism>
<gene>
    <name evidence="3" type="ORF">IAB02_04155</name>
</gene>
<dbReference type="AlphaFoldDB" id="A0A9D1IB56"/>
<dbReference type="Pfam" id="PF00248">
    <property type="entry name" value="Aldo_ket_red"/>
    <property type="match status" value="1"/>
</dbReference>
<dbReference type="InterPro" id="IPR050523">
    <property type="entry name" value="AKR_Detox_Biosynth"/>
</dbReference>
<accession>A0A9D1IB56</accession>
<dbReference type="GO" id="GO:0016491">
    <property type="term" value="F:oxidoreductase activity"/>
    <property type="evidence" value="ECO:0007669"/>
    <property type="project" value="UniProtKB-KW"/>
</dbReference>